<evidence type="ECO:0000313" key="3">
    <source>
        <dbReference type="Proteomes" id="UP000008190"/>
    </source>
</evidence>
<dbReference type="EMBL" id="FO082843">
    <property type="protein sequence ID" value="CCF61161.1"/>
    <property type="molecule type" value="Genomic_DNA"/>
</dbReference>
<dbReference type="AlphaFoldDB" id="H6R9V3"/>
<dbReference type="STRING" id="1127134.NOCYR_0341"/>
<accession>H6R9V3</accession>
<name>H6R9V3_NOCCG</name>
<dbReference type="Proteomes" id="UP000008190">
    <property type="component" value="Chromosome"/>
</dbReference>
<dbReference type="KEGG" id="ncy:NOCYR_0341"/>
<dbReference type="HOGENOM" id="CLU_1863087_0_0_11"/>
<feature type="region of interest" description="Disordered" evidence="1">
    <location>
        <begin position="1"/>
        <end position="41"/>
    </location>
</feature>
<evidence type="ECO:0000256" key="1">
    <source>
        <dbReference type="SAM" id="MobiDB-lite"/>
    </source>
</evidence>
<sequence length="137" mass="14743">MATTTTVHGREHQPDYDADDPRFTAGRDAAETAKDGAEGSRVSAASDRYAMLRHYSDEPTTDFDAAVAGGLVYGERLFYSWSARGNELRKLGLIEWSRHDTGAVVTLLNSVTRRPNRASVITAAGRAVLATLDSAAA</sequence>
<organism evidence="2 3">
    <name type="scientific">Nocardia cyriacigeorgica (strain GUH-2)</name>
    <dbReference type="NCBI Taxonomy" id="1127134"/>
    <lineage>
        <taxon>Bacteria</taxon>
        <taxon>Bacillati</taxon>
        <taxon>Actinomycetota</taxon>
        <taxon>Actinomycetes</taxon>
        <taxon>Mycobacteriales</taxon>
        <taxon>Nocardiaceae</taxon>
        <taxon>Nocardia</taxon>
    </lineage>
</organism>
<keyword evidence="3" id="KW-1185">Reference proteome</keyword>
<dbReference type="RefSeq" id="WP_014348638.1">
    <property type="nucleotide sequence ID" value="NC_016887.1"/>
</dbReference>
<feature type="compositionally biased region" description="Basic and acidic residues" evidence="1">
    <location>
        <begin position="28"/>
        <end position="38"/>
    </location>
</feature>
<protein>
    <submittedName>
        <fullName evidence="2">Uncharacterized protein</fullName>
    </submittedName>
</protein>
<feature type="compositionally biased region" description="Basic and acidic residues" evidence="1">
    <location>
        <begin position="8"/>
        <end position="22"/>
    </location>
</feature>
<reference evidence="2 3" key="1">
    <citation type="journal article" date="2012" name="J. Bacteriol.">
        <title>Genome sequence of the human- and animal-pathogenic strain Nocardia cyriacigeorgica GUH-2.</title>
        <authorList>
            <person name="Zoropogui A."/>
            <person name="Pujic P."/>
            <person name="Normand P."/>
            <person name="Barbe V."/>
            <person name="Beaman B."/>
            <person name="Beaman L."/>
            <person name="Boiron P."/>
            <person name="Colinon C."/>
            <person name="Deredjian A."/>
            <person name="Graindorge A."/>
            <person name="Mangenot S."/>
            <person name="Nazaret S."/>
            <person name="Neto M."/>
            <person name="Petit S."/>
            <person name="Roche D."/>
            <person name="Vallenet D."/>
            <person name="Rodriguez-Nava V."/>
            <person name="Richard Y."/>
            <person name="Cournoyer B."/>
            <person name="Blaha D."/>
        </authorList>
    </citation>
    <scope>NUCLEOTIDE SEQUENCE [LARGE SCALE GENOMIC DNA]</scope>
    <source>
        <strain evidence="2 3">GUH-2</strain>
    </source>
</reference>
<evidence type="ECO:0000313" key="2">
    <source>
        <dbReference type="EMBL" id="CCF61161.1"/>
    </source>
</evidence>
<proteinExistence type="predicted"/>
<gene>
    <name evidence="2" type="ordered locus">NOCYR_0341</name>
</gene>